<dbReference type="Gene3D" id="3.60.110.10">
    <property type="entry name" value="Carbon-nitrogen hydrolase"/>
    <property type="match status" value="1"/>
</dbReference>
<comment type="caution">
    <text evidence="4">The sequence shown here is derived from an EMBL/GenBank/DDBJ whole genome shotgun (WGS) entry which is preliminary data.</text>
</comment>
<feature type="region of interest" description="Disordered" evidence="2">
    <location>
        <begin position="178"/>
        <end position="212"/>
    </location>
</feature>
<dbReference type="InterPro" id="IPR036526">
    <property type="entry name" value="C-N_Hydrolase_sf"/>
</dbReference>
<proteinExistence type="predicted"/>
<evidence type="ECO:0000259" key="3">
    <source>
        <dbReference type="PROSITE" id="PS50263"/>
    </source>
</evidence>
<evidence type="ECO:0000313" key="4">
    <source>
        <dbReference type="EMBL" id="MFM0718380.1"/>
    </source>
</evidence>
<feature type="domain" description="CN hydrolase" evidence="3">
    <location>
        <begin position="2"/>
        <end position="282"/>
    </location>
</feature>
<reference evidence="4 5" key="1">
    <citation type="journal article" date="2024" name="Chem. Sci.">
        <title>Discovery of megapolipeptins by genome mining of a Burkholderiales bacteria collection.</title>
        <authorList>
            <person name="Paulo B.S."/>
            <person name="Recchia M.J.J."/>
            <person name="Lee S."/>
            <person name="Fergusson C.H."/>
            <person name="Romanowski S.B."/>
            <person name="Hernandez A."/>
            <person name="Krull N."/>
            <person name="Liu D.Y."/>
            <person name="Cavanagh H."/>
            <person name="Bos A."/>
            <person name="Gray C.A."/>
            <person name="Murphy B.T."/>
            <person name="Linington R.G."/>
            <person name="Eustaquio A.S."/>
        </authorList>
    </citation>
    <scope>NUCLEOTIDE SEQUENCE [LARGE SCALE GENOMIC DNA]</scope>
    <source>
        <strain evidence="4 5">RL17-350-BIC-E</strain>
    </source>
</reference>
<accession>A0ABW9EH63</accession>
<evidence type="ECO:0000256" key="1">
    <source>
        <dbReference type="ARBA" id="ARBA00022801"/>
    </source>
</evidence>
<dbReference type="RefSeq" id="WP_408149573.1">
    <property type="nucleotide sequence ID" value="NZ_JAQQCL010000013.1"/>
</dbReference>
<sequence>MLRVATIPLISLRGEVSQNVERVEAWLALAAREQIDLAVFPETCLVGGVTLASLHRRELEALAEPLDGPALSAITDAVERTGVAAGVGLIERAQDGRLFNSYVICMPDGQRYCHRKLYAFEHRRIECGERFTVFDTVWGMRIGILIGADNYLIENVRMTALMGAALLVAPHRRDGVGRESEERIHAVSRKRGPGGKSGRRVANASANAEVGEQSDPTSCLRRWLPARAGDNGMFVAFSEGIDFNNESAQLPAEAAMILDPRGRILAQGTCDSRKIVSADLDSALIDQSIGRQWLMRRRPSLYGPLAHTSGQASIIADAPRVARAGSVALSFAVVGRDRLLR</sequence>
<dbReference type="InterPro" id="IPR003010">
    <property type="entry name" value="C-N_Hydrolase"/>
</dbReference>
<organism evidence="4 5">
    <name type="scientific">Paraburkholderia strydomiana</name>
    <dbReference type="NCBI Taxonomy" id="1245417"/>
    <lineage>
        <taxon>Bacteria</taxon>
        <taxon>Pseudomonadati</taxon>
        <taxon>Pseudomonadota</taxon>
        <taxon>Betaproteobacteria</taxon>
        <taxon>Burkholderiales</taxon>
        <taxon>Burkholderiaceae</taxon>
        <taxon>Paraburkholderia</taxon>
    </lineage>
</organism>
<dbReference type="EMBL" id="JAQQCL010000013">
    <property type="protein sequence ID" value="MFM0718380.1"/>
    <property type="molecule type" value="Genomic_DNA"/>
</dbReference>
<dbReference type="PROSITE" id="PS50263">
    <property type="entry name" value="CN_HYDROLASE"/>
    <property type="match status" value="1"/>
</dbReference>
<dbReference type="PANTHER" id="PTHR43674:SF2">
    <property type="entry name" value="BETA-UREIDOPROPIONASE"/>
    <property type="match status" value="1"/>
</dbReference>
<dbReference type="Proteomes" id="UP001629392">
    <property type="component" value="Unassembled WGS sequence"/>
</dbReference>
<dbReference type="PANTHER" id="PTHR43674">
    <property type="entry name" value="NITRILASE C965.09-RELATED"/>
    <property type="match status" value="1"/>
</dbReference>
<dbReference type="InterPro" id="IPR050345">
    <property type="entry name" value="Aliph_Amidase/BUP"/>
</dbReference>
<keyword evidence="1 4" id="KW-0378">Hydrolase</keyword>
<dbReference type="Pfam" id="PF00795">
    <property type="entry name" value="CN_hydrolase"/>
    <property type="match status" value="1"/>
</dbReference>
<evidence type="ECO:0000313" key="5">
    <source>
        <dbReference type="Proteomes" id="UP001629392"/>
    </source>
</evidence>
<evidence type="ECO:0000256" key="2">
    <source>
        <dbReference type="SAM" id="MobiDB-lite"/>
    </source>
</evidence>
<dbReference type="GO" id="GO:0016787">
    <property type="term" value="F:hydrolase activity"/>
    <property type="evidence" value="ECO:0007669"/>
    <property type="project" value="UniProtKB-KW"/>
</dbReference>
<gene>
    <name evidence="4" type="ORF">PQQ73_18795</name>
</gene>
<feature type="compositionally biased region" description="Basic residues" evidence="2">
    <location>
        <begin position="186"/>
        <end position="199"/>
    </location>
</feature>
<protein>
    <submittedName>
        <fullName evidence="4">Carbon-nitrogen hydrolase</fullName>
    </submittedName>
</protein>
<dbReference type="SUPFAM" id="SSF56317">
    <property type="entry name" value="Carbon-nitrogen hydrolase"/>
    <property type="match status" value="1"/>
</dbReference>
<name>A0ABW9EH63_9BURK</name>
<keyword evidence="5" id="KW-1185">Reference proteome</keyword>